<name>B8KUC1_9GAMM</name>
<dbReference type="AlphaFoldDB" id="B8KUC1"/>
<gene>
    <name evidence="1" type="ORF">NOR51B_978</name>
</gene>
<dbReference type="HOGENOM" id="CLU_3026885_0_0_6"/>
<keyword evidence="2" id="KW-1185">Reference proteome</keyword>
<proteinExistence type="predicted"/>
<accession>B8KUC1</accession>
<dbReference type="EMBL" id="DS999411">
    <property type="protein sequence ID" value="EED35037.1"/>
    <property type="molecule type" value="Genomic_DNA"/>
</dbReference>
<evidence type="ECO:0000313" key="1">
    <source>
        <dbReference type="EMBL" id="EED35037.1"/>
    </source>
</evidence>
<protein>
    <submittedName>
        <fullName evidence="1">Uncharacterized protein</fullName>
    </submittedName>
</protein>
<reference evidence="2" key="1">
    <citation type="journal article" date="2013" name="BMC Microbiol.">
        <title>Taxonomy and evolution of bacteriochlorophyll a-containing members of the OM60/NOR5 clade of marine gammaproteobacteria: description of Luminiphilus syltensis gen. nov., sp. nov., reclassification of Haliea rubra as Pseudohaliea rubra gen. nov., comb. nov., and emendation of Chromatocurvus halotolerans.</title>
        <authorList>
            <person name="Spring S."/>
            <person name="Riedel T."/>
            <person name="Sproer C."/>
            <person name="Yan S."/>
            <person name="Harder J."/>
            <person name="Fuchs B.M."/>
        </authorList>
    </citation>
    <scope>NUCLEOTIDE SEQUENCE [LARGE SCALE GENOMIC DNA]</scope>
    <source>
        <strain evidence="2">NOR51-B</strain>
    </source>
</reference>
<dbReference type="Proteomes" id="UP000004699">
    <property type="component" value="Unassembled WGS sequence"/>
</dbReference>
<sequence length="55" mass="6091">MGLGIDEARYDETAAQVQDACVLRQLLDVNIVLHTRNPFIVDGQKNILLDLIAPT</sequence>
<organism evidence="1 2">
    <name type="scientific">Luminiphilus syltensis NOR5-1B</name>
    <dbReference type="NCBI Taxonomy" id="565045"/>
    <lineage>
        <taxon>Bacteria</taxon>
        <taxon>Pseudomonadati</taxon>
        <taxon>Pseudomonadota</taxon>
        <taxon>Gammaproteobacteria</taxon>
        <taxon>Cellvibrionales</taxon>
        <taxon>Halieaceae</taxon>
        <taxon>Luminiphilus</taxon>
    </lineage>
</organism>
<dbReference type="STRING" id="565045.NOR51B_978"/>
<evidence type="ECO:0000313" key="2">
    <source>
        <dbReference type="Proteomes" id="UP000004699"/>
    </source>
</evidence>